<dbReference type="Gene3D" id="3.30.1150.10">
    <property type="match status" value="1"/>
</dbReference>
<accession>A0ABS5PD10</accession>
<evidence type="ECO:0000313" key="2">
    <source>
        <dbReference type="EMBL" id="MBS7232185.1"/>
    </source>
</evidence>
<dbReference type="InterPro" id="IPR037682">
    <property type="entry name" value="TonB_C"/>
</dbReference>
<dbReference type="Pfam" id="PF03544">
    <property type="entry name" value="TonB_C"/>
    <property type="match status" value="1"/>
</dbReference>
<proteinExistence type="predicted"/>
<feature type="domain" description="TonB C-terminal" evidence="1">
    <location>
        <begin position="83"/>
        <end position="140"/>
    </location>
</feature>
<comment type="caution">
    <text evidence="2">The sequence shown here is derived from an EMBL/GenBank/DDBJ whole genome shotgun (WGS) entry which is preliminary data.</text>
</comment>
<dbReference type="EMBL" id="JAGYVZ010000012">
    <property type="protein sequence ID" value="MBS7232185.1"/>
    <property type="molecule type" value="Genomic_DNA"/>
</dbReference>
<protein>
    <submittedName>
        <fullName evidence="2">Energy transducer TonB</fullName>
    </submittedName>
</protein>
<keyword evidence="3" id="KW-1185">Reference proteome</keyword>
<dbReference type="SUPFAM" id="SSF74653">
    <property type="entry name" value="TolA/TonB C-terminal domain"/>
    <property type="match status" value="1"/>
</dbReference>
<organism evidence="2 3">
    <name type="scientific">Flavobacterium psychroterrae</name>
    <dbReference type="NCBI Taxonomy" id="2133767"/>
    <lineage>
        <taxon>Bacteria</taxon>
        <taxon>Pseudomonadati</taxon>
        <taxon>Bacteroidota</taxon>
        <taxon>Flavobacteriia</taxon>
        <taxon>Flavobacteriales</taxon>
        <taxon>Flavobacteriaceae</taxon>
        <taxon>Flavobacterium</taxon>
    </lineage>
</organism>
<name>A0ABS5PD10_9FLAO</name>
<reference evidence="2 3" key="1">
    <citation type="journal article" date="2018" name="Int. J. Syst. Evol. Microbiol.">
        <title>Flavobacterium chryseum sp. nov. and Flavobacterium psychroterrae sp. nov., novel environmental bacteria isolated from Antarctica.</title>
        <authorList>
            <person name="Kralova S."/>
            <person name="Svec P."/>
            <person name="Busse H.J."/>
            <person name="Stankova E."/>
            <person name="Vaczi P."/>
            <person name="Sedlacek I."/>
        </authorList>
    </citation>
    <scope>NUCLEOTIDE SEQUENCE [LARGE SCALE GENOMIC DNA]</scope>
    <source>
        <strain evidence="2 3">CCM 8827</strain>
    </source>
</reference>
<evidence type="ECO:0000259" key="1">
    <source>
        <dbReference type="Pfam" id="PF03544"/>
    </source>
</evidence>
<dbReference type="RefSeq" id="WP_213301437.1">
    <property type="nucleotide sequence ID" value="NZ_JAGYVZ010000012.1"/>
</dbReference>
<evidence type="ECO:0000313" key="3">
    <source>
        <dbReference type="Proteomes" id="UP000722625"/>
    </source>
</evidence>
<dbReference type="Proteomes" id="UP000722625">
    <property type="component" value="Unassembled WGS sequence"/>
</dbReference>
<sequence>MKKNIIFILFIMSQIICAQVQDGTRVKVTPGGIIKADPEVNIPIKKIIYNSEDVEVKTDFPNGINEFYKFFKQNFVKPSEVELKGKIYLSFIINEDGSLTNIKSLRDIGYGTGLEAIRILKLSPKWIPAQLNGNKVKCLYSLVVPIE</sequence>
<gene>
    <name evidence="2" type="ORF">KHA90_14235</name>
</gene>